<feature type="repeat" description="ANK" evidence="3">
    <location>
        <begin position="309"/>
        <end position="341"/>
    </location>
</feature>
<dbReference type="Pfam" id="PF00023">
    <property type="entry name" value="Ank"/>
    <property type="match status" value="1"/>
</dbReference>
<dbReference type="InterPro" id="IPR050889">
    <property type="entry name" value="Dendritic_Spine_Reg/Scaffold"/>
</dbReference>
<reference evidence="5" key="2">
    <citation type="submission" date="2021-04" db="EMBL/GenBank/DDBJ databases">
        <authorList>
            <person name="Gilroy R."/>
        </authorList>
    </citation>
    <scope>NUCLEOTIDE SEQUENCE</scope>
    <source>
        <strain evidence="5">ChiW4-1371</strain>
    </source>
</reference>
<dbReference type="Pfam" id="PF13637">
    <property type="entry name" value="Ank_4"/>
    <property type="match status" value="1"/>
</dbReference>
<accession>A0A9D2GR45</accession>
<feature type="repeat" description="ANK" evidence="3">
    <location>
        <begin position="570"/>
        <end position="602"/>
    </location>
</feature>
<dbReference type="SUPFAM" id="SSF48403">
    <property type="entry name" value="Ankyrin repeat"/>
    <property type="match status" value="2"/>
</dbReference>
<dbReference type="PROSITE" id="PS50297">
    <property type="entry name" value="ANK_REP_REGION"/>
    <property type="match status" value="8"/>
</dbReference>
<keyword evidence="2 3" id="KW-0040">ANK repeat</keyword>
<name>A0A9D2GR45_9BACT</name>
<sequence>MRRLLIILTIILTAFGCANKNNIFKDPSTQKNNDKKTFLYKVNKKDANLPVFFRLPQDKKNITLTFEKIGSTSVPVILNNDINGWNVFSSKPLSSNGTDFGIIIDFAEGGVYEMPHDDVKTYLANFNLQDAFVLKELLPGKNNTGFTKMIVVDGSALYNKEELNHLVLLNDLDMANQPQNMYSSQQTPQNTVKVEGDKTFNKINKNAVVLDRPLITAATNGQYDRLLKLLENNANINELNPDTLDNALMAAISNGDEDIANLLLDKGINAKHKNKNNQSALHIASNYGLYDTVNRLLKAGLPVNDRDNGGNTPLMYAAASPNTYVTDLLIDNGAKLEDRNSDGETPLLIAARTGNTKTVENLMKKGANPAVVDNKGDGAVMKAAAENNKYTLQNLLSKGLNPDVKNKKGYTPLMVTVQQGNTEISGDLIKAGADINAKDPMGNTPLMNATLSGDTPMVRELLKHNPDIQIKNKEDKNAFDLAKDNGFAQLQRILGQNMKTFDDASIALFDRAARNDTDGAVNAIKMGANPNAKDKNTGNTPLFTAVANNYLYLTQALIANGADVNIRNNLGNTPLIVAVTSADSPMVEVLLKSKADPNASNKNGDTALIWAVKLKNTDMVRLLLTAGADPNKRNNDGVSPYLIAYNEGSDDILGLLQAAGGYK</sequence>
<feature type="repeat" description="ANK" evidence="3">
    <location>
        <begin position="603"/>
        <end position="635"/>
    </location>
</feature>
<feature type="chain" id="PRO_5039521376" evidence="4">
    <location>
        <begin position="21"/>
        <end position="663"/>
    </location>
</feature>
<feature type="repeat" description="ANK" evidence="3">
    <location>
        <begin position="342"/>
        <end position="374"/>
    </location>
</feature>
<feature type="signal peptide" evidence="4">
    <location>
        <begin position="1"/>
        <end position="20"/>
    </location>
</feature>
<protein>
    <submittedName>
        <fullName evidence="5">Ankyrin repeat domain-containing protein</fullName>
    </submittedName>
</protein>
<gene>
    <name evidence="5" type="ORF">H9804_01105</name>
</gene>
<feature type="repeat" description="ANK" evidence="3">
    <location>
        <begin position="537"/>
        <end position="569"/>
    </location>
</feature>
<evidence type="ECO:0000256" key="4">
    <source>
        <dbReference type="SAM" id="SignalP"/>
    </source>
</evidence>
<keyword evidence="4" id="KW-0732">Signal</keyword>
<dbReference type="Pfam" id="PF12796">
    <property type="entry name" value="Ank_2"/>
    <property type="match status" value="3"/>
</dbReference>
<proteinExistence type="predicted"/>
<dbReference type="SMART" id="SM00248">
    <property type="entry name" value="ANK"/>
    <property type="match status" value="11"/>
</dbReference>
<evidence type="ECO:0000256" key="1">
    <source>
        <dbReference type="ARBA" id="ARBA00022737"/>
    </source>
</evidence>
<evidence type="ECO:0000256" key="2">
    <source>
        <dbReference type="ARBA" id="ARBA00023043"/>
    </source>
</evidence>
<dbReference type="PRINTS" id="PR01415">
    <property type="entry name" value="ANKYRIN"/>
</dbReference>
<dbReference type="PANTHER" id="PTHR24166:SF48">
    <property type="entry name" value="PROTEIN VAPYRIN"/>
    <property type="match status" value="1"/>
</dbReference>
<feature type="repeat" description="ANK" evidence="3">
    <location>
        <begin position="243"/>
        <end position="275"/>
    </location>
</feature>
<dbReference type="InterPro" id="IPR002110">
    <property type="entry name" value="Ankyrin_rpt"/>
</dbReference>
<feature type="repeat" description="ANK" evidence="3">
    <location>
        <begin position="276"/>
        <end position="308"/>
    </location>
</feature>
<dbReference type="InterPro" id="IPR036770">
    <property type="entry name" value="Ankyrin_rpt-contain_sf"/>
</dbReference>
<organism evidence="5 6">
    <name type="scientific">Candidatus Mucispirillum faecigallinarum</name>
    <dbReference type="NCBI Taxonomy" id="2838699"/>
    <lineage>
        <taxon>Bacteria</taxon>
        <taxon>Pseudomonadati</taxon>
        <taxon>Deferribacterota</taxon>
        <taxon>Deferribacteres</taxon>
        <taxon>Deferribacterales</taxon>
        <taxon>Mucispirillaceae</taxon>
        <taxon>Mucispirillum</taxon>
    </lineage>
</organism>
<evidence type="ECO:0000313" key="6">
    <source>
        <dbReference type="Proteomes" id="UP000824176"/>
    </source>
</evidence>
<evidence type="ECO:0000256" key="3">
    <source>
        <dbReference type="PROSITE-ProRule" id="PRU00023"/>
    </source>
</evidence>
<dbReference type="PROSITE" id="PS51257">
    <property type="entry name" value="PROKAR_LIPOPROTEIN"/>
    <property type="match status" value="1"/>
</dbReference>
<keyword evidence="1" id="KW-0677">Repeat</keyword>
<dbReference type="EMBL" id="DXAQ01000016">
    <property type="protein sequence ID" value="HIZ88518.1"/>
    <property type="molecule type" value="Genomic_DNA"/>
</dbReference>
<dbReference type="PANTHER" id="PTHR24166">
    <property type="entry name" value="ROLLING PEBBLES, ISOFORM B"/>
    <property type="match status" value="1"/>
</dbReference>
<dbReference type="PROSITE" id="PS50088">
    <property type="entry name" value="ANK_REPEAT"/>
    <property type="match status" value="9"/>
</dbReference>
<evidence type="ECO:0000313" key="5">
    <source>
        <dbReference type="EMBL" id="HIZ88518.1"/>
    </source>
</evidence>
<comment type="caution">
    <text evidence="5">The sequence shown here is derived from an EMBL/GenBank/DDBJ whole genome shotgun (WGS) entry which is preliminary data.</text>
</comment>
<dbReference type="AlphaFoldDB" id="A0A9D2GR45"/>
<dbReference type="Gene3D" id="1.25.40.20">
    <property type="entry name" value="Ankyrin repeat-containing domain"/>
    <property type="match status" value="4"/>
</dbReference>
<reference evidence="5" key="1">
    <citation type="journal article" date="2021" name="PeerJ">
        <title>Extensive microbial diversity within the chicken gut microbiome revealed by metagenomics and culture.</title>
        <authorList>
            <person name="Gilroy R."/>
            <person name="Ravi A."/>
            <person name="Getino M."/>
            <person name="Pursley I."/>
            <person name="Horton D.L."/>
            <person name="Alikhan N.F."/>
            <person name="Baker D."/>
            <person name="Gharbi K."/>
            <person name="Hall N."/>
            <person name="Watson M."/>
            <person name="Adriaenssens E.M."/>
            <person name="Foster-Nyarko E."/>
            <person name="Jarju S."/>
            <person name="Secka A."/>
            <person name="Antonio M."/>
            <person name="Oren A."/>
            <person name="Chaudhuri R.R."/>
            <person name="La Ragione R."/>
            <person name="Hildebrand F."/>
            <person name="Pallen M.J."/>
        </authorList>
    </citation>
    <scope>NUCLEOTIDE SEQUENCE</scope>
    <source>
        <strain evidence="5">ChiW4-1371</strain>
    </source>
</reference>
<feature type="repeat" description="ANK" evidence="3">
    <location>
        <begin position="408"/>
        <end position="440"/>
    </location>
</feature>
<dbReference type="Proteomes" id="UP000824176">
    <property type="component" value="Unassembled WGS sequence"/>
</dbReference>
<feature type="repeat" description="ANK" evidence="3">
    <location>
        <begin position="441"/>
        <end position="473"/>
    </location>
</feature>